<dbReference type="AlphaFoldDB" id="A0A9Q1JBI8"/>
<gene>
    <name evidence="2" type="ORF">SKAU_G00004260</name>
</gene>
<dbReference type="EMBL" id="JAINUF010000001">
    <property type="protein sequence ID" value="KAJ8379648.1"/>
    <property type="molecule type" value="Genomic_DNA"/>
</dbReference>
<keyword evidence="3" id="KW-1185">Reference proteome</keyword>
<evidence type="ECO:0000313" key="2">
    <source>
        <dbReference type="EMBL" id="KAJ8379648.1"/>
    </source>
</evidence>
<evidence type="ECO:0000256" key="1">
    <source>
        <dbReference type="SAM" id="MobiDB-lite"/>
    </source>
</evidence>
<sequence>MLPTVVYSTHEPIVIVGMTLLSSEVTRVHADEKGRQAGRQAGTPVTVTAVSEGTLHTEFEALRQPGRKRGNSNGGARRSRQVWEPRGPVQARCLETGGGLNRTTLPDPKVHRRSVSLQGSA</sequence>
<name>A0A9Q1JBI8_SYNKA</name>
<dbReference type="Proteomes" id="UP001152622">
    <property type="component" value="Chromosome 1"/>
</dbReference>
<reference evidence="2" key="1">
    <citation type="journal article" date="2023" name="Science">
        <title>Genome structures resolve the early diversification of teleost fishes.</title>
        <authorList>
            <person name="Parey E."/>
            <person name="Louis A."/>
            <person name="Montfort J."/>
            <person name="Bouchez O."/>
            <person name="Roques C."/>
            <person name="Iampietro C."/>
            <person name="Lluch J."/>
            <person name="Castinel A."/>
            <person name="Donnadieu C."/>
            <person name="Desvignes T."/>
            <person name="Floi Bucao C."/>
            <person name="Jouanno E."/>
            <person name="Wen M."/>
            <person name="Mejri S."/>
            <person name="Dirks R."/>
            <person name="Jansen H."/>
            <person name="Henkel C."/>
            <person name="Chen W.J."/>
            <person name="Zahm M."/>
            <person name="Cabau C."/>
            <person name="Klopp C."/>
            <person name="Thompson A.W."/>
            <person name="Robinson-Rechavi M."/>
            <person name="Braasch I."/>
            <person name="Lecointre G."/>
            <person name="Bobe J."/>
            <person name="Postlethwait J.H."/>
            <person name="Berthelot C."/>
            <person name="Roest Crollius H."/>
            <person name="Guiguen Y."/>
        </authorList>
    </citation>
    <scope>NUCLEOTIDE SEQUENCE</scope>
    <source>
        <strain evidence="2">WJC10195</strain>
    </source>
</reference>
<feature type="region of interest" description="Disordered" evidence="1">
    <location>
        <begin position="61"/>
        <end position="121"/>
    </location>
</feature>
<accession>A0A9Q1JBI8</accession>
<organism evidence="2 3">
    <name type="scientific">Synaphobranchus kaupii</name>
    <name type="common">Kaup's arrowtooth eel</name>
    <dbReference type="NCBI Taxonomy" id="118154"/>
    <lineage>
        <taxon>Eukaryota</taxon>
        <taxon>Metazoa</taxon>
        <taxon>Chordata</taxon>
        <taxon>Craniata</taxon>
        <taxon>Vertebrata</taxon>
        <taxon>Euteleostomi</taxon>
        <taxon>Actinopterygii</taxon>
        <taxon>Neopterygii</taxon>
        <taxon>Teleostei</taxon>
        <taxon>Anguilliformes</taxon>
        <taxon>Synaphobranchidae</taxon>
        <taxon>Synaphobranchus</taxon>
    </lineage>
</organism>
<evidence type="ECO:0000313" key="3">
    <source>
        <dbReference type="Proteomes" id="UP001152622"/>
    </source>
</evidence>
<protein>
    <submittedName>
        <fullName evidence="2">Uncharacterized protein</fullName>
    </submittedName>
</protein>
<comment type="caution">
    <text evidence="2">The sequence shown here is derived from an EMBL/GenBank/DDBJ whole genome shotgun (WGS) entry which is preliminary data.</text>
</comment>
<proteinExistence type="predicted"/>